<evidence type="ECO:0000313" key="9">
    <source>
        <dbReference type="EMBL" id="RJO71249.1"/>
    </source>
</evidence>
<dbReference type="PANTHER" id="PTHR33653">
    <property type="entry name" value="RIBONUCLEASE VAPC2"/>
    <property type="match status" value="1"/>
</dbReference>
<dbReference type="EMBL" id="QZFU01000035">
    <property type="protein sequence ID" value="RJO71249.1"/>
    <property type="molecule type" value="Genomic_DNA"/>
</dbReference>
<evidence type="ECO:0000256" key="2">
    <source>
        <dbReference type="ARBA" id="ARBA00022649"/>
    </source>
</evidence>
<sequence length="139" mass="15345">MFLLDTVVVSELRRAKTGRADKNVMAWAKGVSVASQYISVTTLEELEIGVLRAELRDPVQGKVLRDWLDGQVVPSFSERLLPTDVAVARRCAALHVPKNRPANDAKIAATALAHGMSVVTRNVRDFEPMGVRIINPWEV</sequence>
<gene>
    <name evidence="9" type="ORF">D5S18_25410</name>
</gene>
<reference evidence="9 10" key="1">
    <citation type="submission" date="2018-09" db="EMBL/GenBank/DDBJ databases">
        <title>YIM PH21274 draft genome.</title>
        <authorList>
            <person name="Miao C."/>
        </authorList>
    </citation>
    <scope>NUCLEOTIDE SEQUENCE [LARGE SCALE GENOMIC DNA]</scope>
    <source>
        <strain evidence="9 10">YIM PH 21724</strain>
    </source>
</reference>
<evidence type="ECO:0000259" key="8">
    <source>
        <dbReference type="Pfam" id="PF01850"/>
    </source>
</evidence>
<evidence type="ECO:0000256" key="4">
    <source>
        <dbReference type="ARBA" id="ARBA00022723"/>
    </source>
</evidence>
<dbReference type="GO" id="GO:0004518">
    <property type="term" value="F:nuclease activity"/>
    <property type="evidence" value="ECO:0007669"/>
    <property type="project" value="UniProtKB-KW"/>
</dbReference>
<feature type="domain" description="PIN" evidence="8">
    <location>
        <begin position="3"/>
        <end position="124"/>
    </location>
</feature>
<keyword evidence="5" id="KW-0378">Hydrolase</keyword>
<dbReference type="OrthoDB" id="9804823at2"/>
<dbReference type="AlphaFoldDB" id="A0A3A4KCE7"/>
<organism evidence="9 10">
    <name type="scientific">Nocardia panacis</name>
    <dbReference type="NCBI Taxonomy" id="2340916"/>
    <lineage>
        <taxon>Bacteria</taxon>
        <taxon>Bacillati</taxon>
        <taxon>Actinomycetota</taxon>
        <taxon>Actinomycetes</taxon>
        <taxon>Mycobacteriales</taxon>
        <taxon>Nocardiaceae</taxon>
        <taxon>Nocardia</taxon>
    </lineage>
</organism>
<dbReference type="Gene3D" id="3.40.50.1010">
    <property type="entry name" value="5'-nuclease"/>
    <property type="match status" value="1"/>
</dbReference>
<dbReference type="CDD" id="cd18746">
    <property type="entry name" value="PIN_VapC4-5_FitB-like"/>
    <property type="match status" value="1"/>
</dbReference>
<keyword evidence="10" id="KW-1185">Reference proteome</keyword>
<evidence type="ECO:0000256" key="6">
    <source>
        <dbReference type="ARBA" id="ARBA00022842"/>
    </source>
</evidence>
<comment type="similarity">
    <text evidence="7">Belongs to the PINc/VapC protein family.</text>
</comment>
<evidence type="ECO:0000256" key="1">
    <source>
        <dbReference type="ARBA" id="ARBA00001946"/>
    </source>
</evidence>
<keyword evidence="6" id="KW-0460">Magnesium</keyword>
<evidence type="ECO:0000256" key="3">
    <source>
        <dbReference type="ARBA" id="ARBA00022722"/>
    </source>
</evidence>
<dbReference type="RefSeq" id="WP_120043617.1">
    <property type="nucleotide sequence ID" value="NZ_QZFU01000035.1"/>
</dbReference>
<protein>
    <submittedName>
        <fullName evidence="9">Type II toxin-antitoxin system VapC family toxin</fullName>
    </submittedName>
</protein>
<comment type="caution">
    <text evidence="9">The sequence shown here is derived from an EMBL/GenBank/DDBJ whole genome shotgun (WGS) entry which is preliminary data.</text>
</comment>
<proteinExistence type="inferred from homology"/>
<evidence type="ECO:0000256" key="5">
    <source>
        <dbReference type="ARBA" id="ARBA00022801"/>
    </source>
</evidence>
<accession>A0A3A4KCE7</accession>
<name>A0A3A4KCE7_9NOCA</name>
<dbReference type="GO" id="GO:0016787">
    <property type="term" value="F:hydrolase activity"/>
    <property type="evidence" value="ECO:0007669"/>
    <property type="project" value="UniProtKB-KW"/>
</dbReference>
<evidence type="ECO:0000313" key="10">
    <source>
        <dbReference type="Proteomes" id="UP000266677"/>
    </source>
</evidence>
<dbReference type="GO" id="GO:0046872">
    <property type="term" value="F:metal ion binding"/>
    <property type="evidence" value="ECO:0007669"/>
    <property type="project" value="UniProtKB-KW"/>
</dbReference>
<dbReference type="SUPFAM" id="SSF88723">
    <property type="entry name" value="PIN domain-like"/>
    <property type="match status" value="1"/>
</dbReference>
<dbReference type="Proteomes" id="UP000266677">
    <property type="component" value="Unassembled WGS sequence"/>
</dbReference>
<dbReference type="InterPro" id="IPR050556">
    <property type="entry name" value="Type_II_TA_system_RNase"/>
</dbReference>
<evidence type="ECO:0000256" key="7">
    <source>
        <dbReference type="ARBA" id="ARBA00038093"/>
    </source>
</evidence>
<comment type="cofactor">
    <cofactor evidence="1">
        <name>Mg(2+)</name>
        <dbReference type="ChEBI" id="CHEBI:18420"/>
    </cofactor>
</comment>
<keyword evidence="3" id="KW-0540">Nuclease</keyword>
<dbReference type="PANTHER" id="PTHR33653:SF1">
    <property type="entry name" value="RIBONUCLEASE VAPC2"/>
    <property type="match status" value="1"/>
</dbReference>
<dbReference type="InterPro" id="IPR002716">
    <property type="entry name" value="PIN_dom"/>
</dbReference>
<keyword evidence="2" id="KW-1277">Toxin-antitoxin system</keyword>
<dbReference type="Pfam" id="PF01850">
    <property type="entry name" value="PIN"/>
    <property type="match status" value="1"/>
</dbReference>
<keyword evidence="4" id="KW-0479">Metal-binding</keyword>
<dbReference type="InterPro" id="IPR029060">
    <property type="entry name" value="PIN-like_dom_sf"/>
</dbReference>